<accession>A0ABY0ICW9</accession>
<dbReference type="PANTHER" id="PTHR33221">
    <property type="entry name" value="WINGED HELIX-TURN-HELIX TRANSCRIPTIONAL REGULATOR, RRF2 FAMILY"/>
    <property type="match status" value="1"/>
</dbReference>
<evidence type="ECO:0000313" key="4">
    <source>
        <dbReference type="Proteomes" id="UP000443582"/>
    </source>
</evidence>
<evidence type="ECO:0000256" key="1">
    <source>
        <dbReference type="ARBA" id="ARBA00023125"/>
    </source>
</evidence>
<dbReference type="NCBIfam" id="TIGR00738">
    <property type="entry name" value="rrf2_super"/>
    <property type="match status" value="1"/>
</dbReference>
<feature type="region of interest" description="Disordered" evidence="2">
    <location>
        <begin position="139"/>
        <end position="173"/>
    </location>
</feature>
<dbReference type="SUPFAM" id="SSF46785">
    <property type="entry name" value="Winged helix' DNA-binding domain"/>
    <property type="match status" value="1"/>
</dbReference>
<feature type="compositionally biased region" description="Basic and acidic residues" evidence="2">
    <location>
        <begin position="139"/>
        <end position="151"/>
    </location>
</feature>
<dbReference type="RefSeq" id="WP_115362987.1">
    <property type="nucleotide sequence ID" value="NZ_QDKL01000003.1"/>
</dbReference>
<organism evidence="3 4">
    <name type="scientific">Halobacteriovorax vibrionivorans</name>
    <dbReference type="NCBI Taxonomy" id="2152716"/>
    <lineage>
        <taxon>Bacteria</taxon>
        <taxon>Pseudomonadati</taxon>
        <taxon>Bdellovibrionota</taxon>
        <taxon>Bacteriovoracia</taxon>
        <taxon>Bacteriovoracales</taxon>
        <taxon>Halobacteriovoraceae</taxon>
        <taxon>Halobacteriovorax</taxon>
    </lineage>
</organism>
<dbReference type="Gene3D" id="1.10.10.10">
    <property type="entry name" value="Winged helix-like DNA-binding domain superfamily/Winged helix DNA-binding domain"/>
    <property type="match status" value="1"/>
</dbReference>
<proteinExistence type="predicted"/>
<evidence type="ECO:0000313" key="3">
    <source>
        <dbReference type="EMBL" id="RZF20807.1"/>
    </source>
</evidence>
<keyword evidence="4" id="KW-1185">Reference proteome</keyword>
<dbReference type="InterPro" id="IPR036388">
    <property type="entry name" value="WH-like_DNA-bd_sf"/>
</dbReference>
<dbReference type="Pfam" id="PF02082">
    <property type="entry name" value="Rrf2"/>
    <property type="match status" value="1"/>
</dbReference>
<dbReference type="Proteomes" id="UP000443582">
    <property type="component" value="Unassembled WGS sequence"/>
</dbReference>
<sequence>MRLTSKGRYAVRAMLDLTTNSNGNPVRLQEISERQNISLHYLEQLFRKLRNGQAVKSVRGPGGGYVLARSMEEITIKDVLECVGENINPAKDILGTEAEQANTVEFHLSKNYFQNLGFIMSEYLSTTSLGDLIRKSGEVESEVRGNEERTNEQPSQTVEAQTQSTSTESAFSEYASGIRSGLGEINQ</sequence>
<evidence type="ECO:0000256" key="2">
    <source>
        <dbReference type="SAM" id="MobiDB-lite"/>
    </source>
</evidence>
<comment type="caution">
    <text evidence="3">The sequence shown here is derived from an EMBL/GenBank/DDBJ whole genome shotgun (WGS) entry which is preliminary data.</text>
</comment>
<keyword evidence="1" id="KW-0238">DNA-binding</keyword>
<dbReference type="PROSITE" id="PS51197">
    <property type="entry name" value="HTH_RRF2_2"/>
    <property type="match status" value="1"/>
</dbReference>
<feature type="compositionally biased region" description="Polar residues" evidence="2">
    <location>
        <begin position="152"/>
        <end position="170"/>
    </location>
</feature>
<dbReference type="PANTHER" id="PTHR33221:SF5">
    <property type="entry name" value="HTH-TYPE TRANSCRIPTIONAL REGULATOR ISCR"/>
    <property type="match status" value="1"/>
</dbReference>
<reference evidence="4" key="1">
    <citation type="journal article" date="2019" name="Int. J. Syst. Evol. Microbiol.">
        <title>Halobacteriovorax valvorus sp. nov., a novel prokaryotic predator isolated from coastal seawater of China.</title>
        <authorList>
            <person name="Chen M.-X."/>
        </authorList>
    </citation>
    <scope>NUCLEOTIDE SEQUENCE [LARGE SCALE GENOMIC DNA]</scope>
    <source>
        <strain evidence="4">BL9</strain>
    </source>
</reference>
<name>A0ABY0ICW9_9BACT</name>
<dbReference type="InterPro" id="IPR000944">
    <property type="entry name" value="Tscrpt_reg_Rrf2"/>
</dbReference>
<gene>
    <name evidence="3" type="ORF">DAY19_12535</name>
</gene>
<protein>
    <submittedName>
        <fullName evidence="3">Rrf2 family transcriptional regulator</fullName>
    </submittedName>
</protein>
<dbReference type="InterPro" id="IPR036390">
    <property type="entry name" value="WH_DNA-bd_sf"/>
</dbReference>
<dbReference type="EMBL" id="QDKL01000003">
    <property type="protein sequence ID" value="RZF20807.1"/>
    <property type="molecule type" value="Genomic_DNA"/>
</dbReference>